<organism evidence="1">
    <name type="scientific">Borrelia nietonii YOR</name>
    <dbReference type="NCBI Taxonomy" id="1293576"/>
    <lineage>
        <taxon>Bacteria</taxon>
        <taxon>Pseudomonadati</taxon>
        <taxon>Spirochaetota</taxon>
        <taxon>Spirochaetia</taxon>
        <taxon>Spirochaetales</taxon>
        <taxon>Borreliaceae</taxon>
        <taxon>Borrelia</taxon>
        <taxon>Borrelia nietonii</taxon>
    </lineage>
</organism>
<dbReference type="NCBIfam" id="NF047534">
    <property type="entry name" value="lipo_BTA121_dup"/>
    <property type="match status" value="3"/>
</dbReference>
<reference evidence="1" key="1">
    <citation type="submission" date="2013-02" db="EMBL/GenBank/DDBJ databases">
        <title>Comparative genomics of Borrelia species.</title>
        <authorList>
            <person name="Schwan T.G."/>
            <person name="Raffel S.J."/>
            <person name="Porcella S.F."/>
        </authorList>
    </citation>
    <scope>NUCLEOTIDE SEQUENCE</scope>
    <source>
        <strain evidence="1">YOR</strain>
        <plasmid evidence="1">unnamed</plasmid>
    </source>
</reference>
<keyword evidence="1" id="KW-0614">Plasmid</keyword>
<protein>
    <submittedName>
        <fullName evidence="1">Uncharacterized protein</fullName>
    </submittedName>
</protein>
<sequence length="360" mass="41457">MVKNIKRERSKQQILRDFNDNYKDSYPSSLRDCFARVDSADIIYNRIMHNDYLQELNVMLNDIRGIIDGEVLYAGLSGDDKIVIESMRNMIISSDVSDGIYDYDYNDFEFYFVLGVLGVDQFRKVIEVNLNEFFRVQKEAEDTIEGINDDELKQKLRRELGAWNNSSMYYLRKALGRGSPYAFDDKIMDNNSEGVSGFIKITMKARTFINYEEISARLSDDERAVIKYLRDILTDPGIEAYPGNAPLQTYSDNELKLLLGGLNYTQVQEMAVDLQKILTLQDRIQAVIDSINNEESRKDLNHEFSIAKKEYRIFKKMLFNIVSPVNAYDSVIKIDNSNFFIPVQEKASRIKANEAASIGG</sequence>
<dbReference type="AlphaFoldDB" id="W5SAF0"/>
<dbReference type="HOGENOM" id="CLU_768746_0_0_12"/>
<proteinExistence type="predicted"/>
<dbReference type="EMBL" id="CP004154">
    <property type="protein sequence ID" value="AHH04084.1"/>
    <property type="molecule type" value="Genomic_DNA"/>
</dbReference>
<name>W5SAF0_9SPIR</name>
<gene>
    <name evidence="1" type="ORF">BHY_1133</name>
</gene>
<accession>W5SAF0</accession>
<evidence type="ECO:0000313" key="1">
    <source>
        <dbReference type="EMBL" id="AHH04084.1"/>
    </source>
</evidence>
<geneLocation type="plasmid" evidence="1">
    <name>unnamed</name>
</geneLocation>